<name>A0A0E9UVM1_ANGAN</name>
<dbReference type="AlphaFoldDB" id="A0A0E9UVM1"/>
<dbReference type="EMBL" id="GBXM01038648">
    <property type="protein sequence ID" value="JAH69929.1"/>
    <property type="molecule type" value="Transcribed_RNA"/>
</dbReference>
<evidence type="ECO:0000313" key="1">
    <source>
        <dbReference type="EMBL" id="JAH69929.1"/>
    </source>
</evidence>
<reference evidence="1" key="1">
    <citation type="submission" date="2014-11" db="EMBL/GenBank/DDBJ databases">
        <authorList>
            <person name="Amaro Gonzalez C."/>
        </authorList>
    </citation>
    <scope>NUCLEOTIDE SEQUENCE</scope>
</reference>
<protein>
    <submittedName>
        <fullName evidence="1">Uncharacterized protein</fullName>
    </submittedName>
</protein>
<sequence>MHRTWHSHFKSSLILMFLF</sequence>
<reference evidence="1" key="2">
    <citation type="journal article" date="2015" name="Fish Shellfish Immunol.">
        <title>Early steps in the European eel (Anguilla anguilla)-Vibrio vulnificus interaction in the gills: Role of the RtxA13 toxin.</title>
        <authorList>
            <person name="Callol A."/>
            <person name="Pajuelo D."/>
            <person name="Ebbesson L."/>
            <person name="Teles M."/>
            <person name="MacKenzie S."/>
            <person name="Amaro C."/>
        </authorList>
    </citation>
    <scope>NUCLEOTIDE SEQUENCE</scope>
</reference>
<proteinExistence type="predicted"/>
<organism evidence="1">
    <name type="scientific">Anguilla anguilla</name>
    <name type="common">European freshwater eel</name>
    <name type="synonym">Muraena anguilla</name>
    <dbReference type="NCBI Taxonomy" id="7936"/>
    <lineage>
        <taxon>Eukaryota</taxon>
        <taxon>Metazoa</taxon>
        <taxon>Chordata</taxon>
        <taxon>Craniata</taxon>
        <taxon>Vertebrata</taxon>
        <taxon>Euteleostomi</taxon>
        <taxon>Actinopterygii</taxon>
        <taxon>Neopterygii</taxon>
        <taxon>Teleostei</taxon>
        <taxon>Anguilliformes</taxon>
        <taxon>Anguillidae</taxon>
        <taxon>Anguilla</taxon>
    </lineage>
</organism>
<accession>A0A0E9UVM1</accession>